<keyword evidence="3" id="KW-1185">Reference proteome</keyword>
<sequence length="272" mass="32207">MDLSFLERLAKQFDRVVKQFERLPKQFGRLFKQFERLAKQFGRLVKQFESLATQFDRVFKQFERLAKQFERPVKRFERLVKRFERLFKQLEGGRINHYSRSQKILLVGEGDFSFALCLARAFGSADNMVATSLDSKGSLMTNYSKAMTNLLELEGRECKIFHKVDARVMRYHPYLLFMRFHKNLVRRFFISAREMLTTDGEIHVTHKTTYPFSEWKLVKIAEDVGLYLVGEERFSLFDYPGYENKRGAGICDQTFPVGMSSTFRFAKNYLYC</sequence>
<comment type="caution">
    <text evidence="2">The sequence shown here is derived from an EMBL/GenBank/DDBJ whole genome shotgun (WGS) entry which is preliminary data.</text>
</comment>
<dbReference type="InterPro" id="IPR019446">
    <property type="entry name" value="BMT5-like"/>
</dbReference>
<dbReference type="Pfam" id="PF10354">
    <property type="entry name" value="BMT5-like"/>
    <property type="match status" value="2"/>
</dbReference>
<proteinExistence type="predicted"/>
<dbReference type="AlphaFoldDB" id="A0A2P6Q8C6"/>
<dbReference type="PANTHER" id="PTHR11538">
    <property type="entry name" value="PHENYLALANYL-TRNA SYNTHETASE"/>
    <property type="match status" value="1"/>
</dbReference>
<dbReference type="Proteomes" id="UP000238479">
    <property type="component" value="Chromosome 5"/>
</dbReference>
<name>A0A2P6Q8C6_ROSCH</name>
<dbReference type="GO" id="GO:0070475">
    <property type="term" value="P:rRNA base methylation"/>
    <property type="evidence" value="ECO:0007669"/>
    <property type="project" value="InterPro"/>
</dbReference>
<feature type="domain" description="25S rRNA (uridine-N(3))-methyltransferase BMT5-like" evidence="1">
    <location>
        <begin position="178"/>
        <end position="246"/>
    </location>
</feature>
<dbReference type="EMBL" id="PDCK01000043">
    <property type="protein sequence ID" value="PRQ30414.1"/>
    <property type="molecule type" value="Genomic_DNA"/>
</dbReference>
<dbReference type="PANTHER" id="PTHR11538:SF89">
    <property type="entry name" value="PROTEIN, PUTATIVE (DUF2431)-RELATED"/>
    <property type="match status" value="1"/>
</dbReference>
<evidence type="ECO:0000313" key="3">
    <source>
        <dbReference type="Proteomes" id="UP000238479"/>
    </source>
</evidence>
<gene>
    <name evidence="2" type="ORF">RchiOBHm_Chr5g0024391</name>
</gene>
<reference evidence="2 3" key="1">
    <citation type="journal article" date="2018" name="Nat. Genet.">
        <title>The Rosa genome provides new insights in the design of modern roses.</title>
        <authorList>
            <person name="Bendahmane M."/>
        </authorList>
    </citation>
    <scope>NUCLEOTIDE SEQUENCE [LARGE SCALE GENOMIC DNA]</scope>
    <source>
        <strain evidence="3">cv. Old Blush</strain>
    </source>
</reference>
<dbReference type="GO" id="GO:0005737">
    <property type="term" value="C:cytoplasm"/>
    <property type="evidence" value="ECO:0007669"/>
    <property type="project" value="TreeGrafter"/>
</dbReference>
<accession>A0A2P6Q8C6</accession>
<evidence type="ECO:0000313" key="2">
    <source>
        <dbReference type="EMBL" id="PRQ30414.1"/>
    </source>
</evidence>
<protein>
    <recommendedName>
        <fullName evidence="1">25S rRNA (uridine-N(3))-methyltransferase BMT5-like domain-containing protein</fullName>
    </recommendedName>
</protein>
<dbReference type="Gramene" id="PRQ30414">
    <property type="protein sequence ID" value="PRQ30414"/>
    <property type="gene ID" value="RchiOBHm_Chr5g0024391"/>
</dbReference>
<feature type="domain" description="25S rRNA (uridine-N(3))-methyltransferase BMT5-like" evidence="1">
    <location>
        <begin position="105"/>
        <end position="171"/>
    </location>
</feature>
<dbReference type="GO" id="GO:0070042">
    <property type="term" value="F:rRNA (uridine-N3-)-methyltransferase activity"/>
    <property type="evidence" value="ECO:0007669"/>
    <property type="project" value="InterPro"/>
</dbReference>
<evidence type="ECO:0000259" key="1">
    <source>
        <dbReference type="Pfam" id="PF10354"/>
    </source>
</evidence>
<organism evidence="2 3">
    <name type="scientific">Rosa chinensis</name>
    <name type="common">China rose</name>
    <dbReference type="NCBI Taxonomy" id="74649"/>
    <lineage>
        <taxon>Eukaryota</taxon>
        <taxon>Viridiplantae</taxon>
        <taxon>Streptophyta</taxon>
        <taxon>Embryophyta</taxon>
        <taxon>Tracheophyta</taxon>
        <taxon>Spermatophyta</taxon>
        <taxon>Magnoliopsida</taxon>
        <taxon>eudicotyledons</taxon>
        <taxon>Gunneridae</taxon>
        <taxon>Pentapetalae</taxon>
        <taxon>rosids</taxon>
        <taxon>fabids</taxon>
        <taxon>Rosales</taxon>
        <taxon>Rosaceae</taxon>
        <taxon>Rosoideae</taxon>
        <taxon>Rosoideae incertae sedis</taxon>
        <taxon>Rosa</taxon>
    </lineage>
</organism>